<proteinExistence type="predicted"/>
<dbReference type="SUPFAM" id="SSF101898">
    <property type="entry name" value="NHL repeat"/>
    <property type="match status" value="1"/>
</dbReference>
<feature type="region of interest" description="Disordered" evidence="1">
    <location>
        <begin position="378"/>
        <end position="402"/>
    </location>
</feature>
<feature type="compositionally biased region" description="Pro residues" evidence="1">
    <location>
        <begin position="76"/>
        <end position="88"/>
    </location>
</feature>
<feature type="compositionally biased region" description="Polar residues" evidence="1">
    <location>
        <begin position="57"/>
        <end position="71"/>
    </location>
</feature>
<dbReference type="PANTHER" id="PTHR19328">
    <property type="entry name" value="HEDGEHOG-INTERACTING PROTEIN"/>
    <property type="match status" value="1"/>
</dbReference>
<feature type="domain" description="Glucose/Sorbosone dehydrogenase" evidence="2">
    <location>
        <begin position="112"/>
        <end position="246"/>
    </location>
</feature>
<dbReference type="AlphaFoldDB" id="Q6YBW2"/>
<organism evidence="3">
    <name type="scientific">Rhodococcus erythropolis</name>
    <name type="common">Arthrobacter picolinophilus</name>
    <dbReference type="NCBI Taxonomy" id="1833"/>
    <lineage>
        <taxon>Bacteria</taxon>
        <taxon>Bacillati</taxon>
        <taxon>Actinomycetota</taxon>
        <taxon>Actinomycetes</taxon>
        <taxon>Mycobacteriales</taxon>
        <taxon>Nocardiaceae</taxon>
        <taxon>Rhodococcus</taxon>
        <taxon>Rhodococcus erythropolis group</taxon>
    </lineage>
</organism>
<dbReference type="InterPro" id="IPR011042">
    <property type="entry name" value="6-blade_b-propeller_TolB-like"/>
</dbReference>
<dbReference type="InterPro" id="IPR012938">
    <property type="entry name" value="Glc/Sorbosone_DH"/>
</dbReference>
<feature type="region of interest" description="Disordered" evidence="1">
    <location>
        <begin position="57"/>
        <end position="95"/>
    </location>
</feature>
<dbReference type="Gene3D" id="2.120.10.30">
    <property type="entry name" value="TolB, C-terminal domain"/>
    <property type="match status" value="1"/>
</dbReference>
<dbReference type="PANTHER" id="PTHR19328:SF13">
    <property type="entry name" value="HIPL1 PROTEIN"/>
    <property type="match status" value="1"/>
</dbReference>
<sequence length="402" mass="40351">MTDSRTRRGTLVRRGGICRGLRNVLGMTTGRHAALGALALVLGTSLLAGCADFDESTASPFTPEPTNQASAEVQPENPPPSTTPPAPRTGPLGPCQDADTAVIATCLDTTGGLVTLPDGNSGLVAERRTGRIMQVAPNTTPVEVAKIDVDGSGDGGLLDIALSPTFVEDNLIYAYVTTGTDNRVVRIAPGDTAKEVLGGIPRGASGNGGSLEFAAPDQLMVLTGDTGNPAVAQDPGSLAGKLLRVRSLTPNASPPRPEVVLSGIGNGGGVCVDPGIATWVTDRTTLEDRLQRVGSDGTVTSPAWTWPDRPGVGGCIAAQGVVAVALGAGKAISALAADPGTGAITTAPSAVAKDTYGQLGGLALGSDGLMWASTINKTAGEPGPNDDKVVKIPMPSGSGGID</sequence>
<evidence type="ECO:0000259" key="2">
    <source>
        <dbReference type="Pfam" id="PF07995"/>
    </source>
</evidence>
<dbReference type="EMBL" id="AY161280">
    <property type="protein sequence ID" value="AAN73269.1"/>
    <property type="molecule type" value="Genomic_DNA"/>
</dbReference>
<evidence type="ECO:0000256" key="1">
    <source>
        <dbReference type="SAM" id="MobiDB-lite"/>
    </source>
</evidence>
<reference evidence="3" key="1">
    <citation type="journal article" date="2003" name="Appl. Microbiol. Biotechnol.">
        <title>Cloning, sequence analysis, and heterologous expression of the gene encoding a (S)-specific alcohol dehydrogenase from Rhodococcus erythropolis DSM 43297.</title>
        <authorList>
            <person name="Abokitse K."/>
            <person name="Hummel W."/>
        </authorList>
    </citation>
    <scope>NUCLEOTIDE SEQUENCE</scope>
</reference>
<dbReference type="Pfam" id="PF07995">
    <property type="entry name" value="GSDH"/>
    <property type="match status" value="1"/>
</dbReference>
<evidence type="ECO:0000313" key="3">
    <source>
        <dbReference type="EMBL" id="AAN73269.1"/>
    </source>
</evidence>
<protein>
    <submittedName>
        <fullName evidence="3">Putative oxidoreductase</fullName>
    </submittedName>
</protein>
<name>Q6YBW2_RHOER</name>
<accession>Q6YBW2</accession>